<proteinExistence type="predicted"/>
<dbReference type="PANTHER" id="PTHR23028">
    <property type="entry name" value="ACETYLTRANSFERASE"/>
    <property type="match status" value="1"/>
</dbReference>
<sequence length="344" mass="38926">MRADSSNLDLLRSVAVTFVVVSHLLLGHSLSGEGIYHTQTLGTLGVLIFFVHTCLVLMLSLERQATKENGYHSTFLFLIRRAFRIYPLSIVAVIVVSSLAWIYSATPPNGRAILSNLLLIQNFTGHGSIPRALWSLPFEFQMYLFLPALYMLVSYQGKRAPYLVGAVWFAAVVLVLAFWMLGWNVELVKFFPCFLPGVLAFSLRRSARDYWPAMLFLLVAATAVLYPWMVARGASATLLSWPICLALGLIIPRCREIEFVWLQRAGRVIARYSFGIYLVHGPMIDFSFHYFKDMPPVIPWLVFFTGTIGLSCIAYHVIEKPCTELGRILVERLMTYRMQQKGNA</sequence>
<comment type="caution">
    <text evidence="3">The sequence shown here is derived from an EMBL/GenBank/DDBJ whole genome shotgun (WGS) entry which is preliminary data.</text>
</comment>
<reference evidence="4" key="1">
    <citation type="submission" date="2018-09" db="EMBL/GenBank/DDBJ databases">
        <authorList>
            <person name="Zhu H."/>
        </authorList>
    </citation>
    <scope>NUCLEOTIDE SEQUENCE [LARGE SCALE GENOMIC DNA]</scope>
    <source>
        <strain evidence="4">K1S02-23</strain>
    </source>
</reference>
<keyword evidence="3" id="KW-0012">Acyltransferase</keyword>
<feature type="transmembrane region" description="Helical" evidence="1">
    <location>
        <begin position="297"/>
        <end position="318"/>
    </location>
</feature>
<evidence type="ECO:0000259" key="2">
    <source>
        <dbReference type="Pfam" id="PF01757"/>
    </source>
</evidence>
<keyword evidence="3" id="KW-0808">Transferase</keyword>
<dbReference type="InterPro" id="IPR002656">
    <property type="entry name" value="Acyl_transf_3_dom"/>
</dbReference>
<dbReference type="Proteomes" id="UP000266327">
    <property type="component" value="Unassembled WGS sequence"/>
</dbReference>
<name>A0A3A3G029_9BURK</name>
<dbReference type="GO" id="GO:0016020">
    <property type="term" value="C:membrane"/>
    <property type="evidence" value="ECO:0007669"/>
    <property type="project" value="TreeGrafter"/>
</dbReference>
<evidence type="ECO:0000313" key="4">
    <source>
        <dbReference type="Proteomes" id="UP000266327"/>
    </source>
</evidence>
<feature type="transmembrane region" description="Helical" evidence="1">
    <location>
        <begin position="187"/>
        <end position="203"/>
    </location>
</feature>
<dbReference type="InterPro" id="IPR050879">
    <property type="entry name" value="Acyltransferase_3"/>
</dbReference>
<accession>A0A3A3G029</accession>
<keyword evidence="1" id="KW-1133">Transmembrane helix</keyword>
<feature type="transmembrane region" description="Helical" evidence="1">
    <location>
        <begin position="160"/>
        <end position="181"/>
    </location>
</feature>
<feature type="transmembrane region" description="Helical" evidence="1">
    <location>
        <begin position="234"/>
        <end position="251"/>
    </location>
</feature>
<feature type="transmembrane region" description="Helical" evidence="1">
    <location>
        <begin position="132"/>
        <end position="153"/>
    </location>
</feature>
<gene>
    <name evidence="3" type="ORF">D3878_06520</name>
</gene>
<feature type="transmembrane region" description="Helical" evidence="1">
    <location>
        <begin position="210"/>
        <end position="228"/>
    </location>
</feature>
<dbReference type="GO" id="GO:0000271">
    <property type="term" value="P:polysaccharide biosynthetic process"/>
    <property type="evidence" value="ECO:0007669"/>
    <property type="project" value="TreeGrafter"/>
</dbReference>
<feature type="transmembrane region" description="Helical" evidence="1">
    <location>
        <begin position="272"/>
        <end position="291"/>
    </location>
</feature>
<dbReference type="EMBL" id="QYUQ01000002">
    <property type="protein sequence ID" value="RJG01281.1"/>
    <property type="molecule type" value="Genomic_DNA"/>
</dbReference>
<protein>
    <submittedName>
        <fullName evidence="3">Acyltransferase</fullName>
    </submittedName>
</protein>
<evidence type="ECO:0000313" key="3">
    <source>
        <dbReference type="EMBL" id="RJG01281.1"/>
    </source>
</evidence>
<dbReference type="GO" id="GO:0016747">
    <property type="term" value="F:acyltransferase activity, transferring groups other than amino-acyl groups"/>
    <property type="evidence" value="ECO:0007669"/>
    <property type="project" value="InterPro"/>
</dbReference>
<evidence type="ECO:0000256" key="1">
    <source>
        <dbReference type="SAM" id="Phobius"/>
    </source>
</evidence>
<dbReference type="AlphaFoldDB" id="A0A3A3G029"/>
<feature type="domain" description="Acyltransferase 3" evidence="2">
    <location>
        <begin position="7"/>
        <end position="315"/>
    </location>
</feature>
<feature type="transmembrane region" description="Helical" evidence="1">
    <location>
        <begin position="82"/>
        <end position="103"/>
    </location>
</feature>
<dbReference type="PANTHER" id="PTHR23028:SF53">
    <property type="entry name" value="ACYL_TRANSF_3 DOMAIN-CONTAINING PROTEIN"/>
    <property type="match status" value="1"/>
</dbReference>
<dbReference type="RefSeq" id="WP_119784730.1">
    <property type="nucleotide sequence ID" value="NZ_QYUQ01000002.1"/>
</dbReference>
<organism evidence="3 4">
    <name type="scientific">Noviherbaspirillum sedimenti</name>
    <dbReference type="NCBI Taxonomy" id="2320865"/>
    <lineage>
        <taxon>Bacteria</taxon>
        <taxon>Pseudomonadati</taxon>
        <taxon>Pseudomonadota</taxon>
        <taxon>Betaproteobacteria</taxon>
        <taxon>Burkholderiales</taxon>
        <taxon>Oxalobacteraceae</taxon>
        <taxon>Noviherbaspirillum</taxon>
    </lineage>
</organism>
<feature type="transmembrane region" description="Helical" evidence="1">
    <location>
        <begin position="41"/>
        <end position="61"/>
    </location>
</feature>
<dbReference type="Pfam" id="PF01757">
    <property type="entry name" value="Acyl_transf_3"/>
    <property type="match status" value="1"/>
</dbReference>
<keyword evidence="1" id="KW-0472">Membrane</keyword>
<keyword evidence="1" id="KW-0812">Transmembrane</keyword>
<keyword evidence="4" id="KW-1185">Reference proteome</keyword>
<dbReference type="OrthoDB" id="109010at2"/>